<evidence type="ECO:0000256" key="2">
    <source>
        <dbReference type="ARBA" id="ARBA00022448"/>
    </source>
</evidence>
<dbReference type="FunFam" id="3.40.50.300:FF:000134">
    <property type="entry name" value="Iron-enterobactin ABC transporter ATP-binding protein"/>
    <property type="match status" value="1"/>
</dbReference>
<keyword evidence="3" id="KW-0547">Nucleotide-binding</keyword>
<comment type="similarity">
    <text evidence="1">Belongs to the ABC transporter superfamily.</text>
</comment>
<comment type="caution">
    <text evidence="6">The sequence shown here is derived from an EMBL/GenBank/DDBJ whole genome shotgun (WGS) entry which is preliminary data.</text>
</comment>
<accession>A0A101FES5</accession>
<dbReference type="SMART" id="SM00382">
    <property type="entry name" value="AAA"/>
    <property type="match status" value="1"/>
</dbReference>
<dbReference type="Proteomes" id="UP000053326">
    <property type="component" value="Unassembled WGS sequence"/>
</dbReference>
<gene>
    <name evidence="6" type="ORF">XD66_1591</name>
</gene>
<dbReference type="InterPro" id="IPR050153">
    <property type="entry name" value="Metal_Ion_Import_ABC"/>
</dbReference>
<evidence type="ECO:0000256" key="1">
    <source>
        <dbReference type="ARBA" id="ARBA00005417"/>
    </source>
</evidence>
<evidence type="ECO:0000256" key="3">
    <source>
        <dbReference type="ARBA" id="ARBA00022741"/>
    </source>
</evidence>
<dbReference type="SUPFAM" id="SSF52540">
    <property type="entry name" value="P-loop containing nucleoside triphosphate hydrolases"/>
    <property type="match status" value="1"/>
</dbReference>
<dbReference type="InterPro" id="IPR027417">
    <property type="entry name" value="P-loop_NTPase"/>
</dbReference>
<name>A0A101FES5_9THEO</name>
<sequence length="252" mass="27960">MNGVKVLEMQGVYFSYGSDVILEDITIGVEEGDFLILLGRNGSGKTTLVRLFLGLLHPVQGEILLFGDSIRKFRDWYRIGYVPQTPALAAGFPATVKEIVATGRFGRSGMGHRLHREDWQAVEEAIDLVGLSHLRDNLLTELSGGQRQRAFIARALAGRPDVLILDEPQSGLDDGTRRDFYRLLHRLNREQGITVLMVSHDADMPVNWANRIALLDRCLLYQGPPPLPARLDLNGLAGKTDDYCSISGLHLS</sequence>
<dbReference type="Pfam" id="PF00005">
    <property type="entry name" value="ABC_tran"/>
    <property type="match status" value="1"/>
</dbReference>
<keyword evidence="2" id="KW-0813">Transport</keyword>
<dbReference type="InterPro" id="IPR017871">
    <property type="entry name" value="ABC_transporter-like_CS"/>
</dbReference>
<evidence type="ECO:0000313" key="6">
    <source>
        <dbReference type="EMBL" id="KUK35702.1"/>
    </source>
</evidence>
<dbReference type="PROSITE" id="PS00211">
    <property type="entry name" value="ABC_TRANSPORTER_1"/>
    <property type="match status" value="1"/>
</dbReference>
<keyword evidence="4 6" id="KW-0067">ATP-binding</keyword>
<dbReference type="InterPro" id="IPR003439">
    <property type="entry name" value="ABC_transporter-like_ATP-bd"/>
</dbReference>
<evidence type="ECO:0000313" key="7">
    <source>
        <dbReference type="Proteomes" id="UP000053326"/>
    </source>
</evidence>
<protein>
    <submittedName>
        <fullName evidence="6">Zinc uptake system ATP-binding protein ZurA</fullName>
    </submittedName>
</protein>
<dbReference type="CDD" id="cd03235">
    <property type="entry name" value="ABC_Metallic_Cations"/>
    <property type="match status" value="1"/>
</dbReference>
<dbReference type="PROSITE" id="PS50893">
    <property type="entry name" value="ABC_TRANSPORTER_2"/>
    <property type="match status" value="1"/>
</dbReference>
<evidence type="ECO:0000259" key="5">
    <source>
        <dbReference type="PROSITE" id="PS50893"/>
    </source>
</evidence>
<dbReference type="PANTHER" id="PTHR42734:SF17">
    <property type="entry name" value="METAL TRANSPORT SYSTEM ATP-BINDING PROTEIN TM_0124-RELATED"/>
    <property type="match status" value="1"/>
</dbReference>
<dbReference type="Gene3D" id="3.40.50.300">
    <property type="entry name" value="P-loop containing nucleotide triphosphate hydrolases"/>
    <property type="match status" value="1"/>
</dbReference>
<dbReference type="GO" id="GO:0005524">
    <property type="term" value="F:ATP binding"/>
    <property type="evidence" value="ECO:0007669"/>
    <property type="project" value="UniProtKB-KW"/>
</dbReference>
<evidence type="ECO:0000256" key="4">
    <source>
        <dbReference type="ARBA" id="ARBA00022840"/>
    </source>
</evidence>
<dbReference type="InterPro" id="IPR003593">
    <property type="entry name" value="AAA+_ATPase"/>
</dbReference>
<proteinExistence type="inferred from homology"/>
<dbReference type="EMBL" id="LGFO01000287">
    <property type="protein sequence ID" value="KUK35702.1"/>
    <property type="molecule type" value="Genomic_DNA"/>
</dbReference>
<feature type="domain" description="ABC transporter" evidence="5">
    <location>
        <begin position="7"/>
        <end position="242"/>
    </location>
</feature>
<organism evidence="6 7">
    <name type="scientific">Thermacetogenium phaeum</name>
    <dbReference type="NCBI Taxonomy" id="85874"/>
    <lineage>
        <taxon>Bacteria</taxon>
        <taxon>Bacillati</taxon>
        <taxon>Bacillota</taxon>
        <taxon>Clostridia</taxon>
        <taxon>Thermoanaerobacterales</taxon>
        <taxon>Thermoanaerobacteraceae</taxon>
        <taxon>Thermacetogenium</taxon>
    </lineage>
</organism>
<reference evidence="7" key="1">
    <citation type="journal article" date="2015" name="MBio">
        <title>Genome-Resolved Metagenomic Analysis Reveals Roles for Candidate Phyla and Other Microbial Community Members in Biogeochemical Transformations in Oil Reservoirs.</title>
        <authorList>
            <person name="Hu P."/>
            <person name="Tom L."/>
            <person name="Singh A."/>
            <person name="Thomas B.C."/>
            <person name="Baker B.J."/>
            <person name="Piceno Y.M."/>
            <person name="Andersen G.L."/>
            <person name="Banfield J.F."/>
        </authorList>
    </citation>
    <scope>NUCLEOTIDE SEQUENCE [LARGE SCALE GENOMIC DNA]</scope>
</reference>
<dbReference type="PANTHER" id="PTHR42734">
    <property type="entry name" value="METAL TRANSPORT SYSTEM ATP-BINDING PROTEIN TM_0124-RELATED"/>
    <property type="match status" value="1"/>
</dbReference>
<dbReference type="GO" id="GO:0016887">
    <property type="term" value="F:ATP hydrolysis activity"/>
    <property type="evidence" value="ECO:0007669"/>
    <property type="project" value="InterPro"/>
</dbReference>
<dbReference type="AlphaFoldDB" id="A0A101FES5"/>